<evidence type="ECO:0000256" key="6">
    <source>
        <dbReference type="ARBA" id="ARBA00022840"/>
    </source>
</evidence>
<dbReference type="Gene3D" id="3.40.50.300">
    <property type="entry name" value="P-loop containing nucleotide triphosphate hydrolases"/>
    <property type="match status" value="1"/>
</dbReference>
<dbReference type="InterPro" id="IPR027417">
    <property type="entry name" value="P-loop_NTPase"/>
</dbReference>
<evidence type="ECO:0000256" key="7">
    <source>
        <dbReference type="ARBA" id="ARBA00022967"/>
    </source>
</evidence>
<dbReference type="InterPro" id="IPR003593">
    <property type="entry name" value="AAA+_ATPase"/>
</dbReference>
<evidence type="ECO:0000313" key="11">
    <source>
        <dbReference type="EMBL" id="PJE80895.1"/>
    </source>
</evidence>
<feature type="domain" description="ABC transporter" evidence="9">
    <location>
        <begin position="2"/>
        <end position="233"/>
    </location>
</feature>
<comment type="caution">
    <text evidence="11">The sequence shown here is derived from an EMBL/GenBank/DDBJ whole genome shotgun (WGS) entry which is preliminary data.</text>
</comment>
<dbReference type="EC" id="3.6.3.25" evidence="11"/>
<dbReference type="EMBL" id="NSIT01000003">
    <property type="protein sequence ID" value="PJE80895.1"/>
    <property type="molecule type" value="Genomic_DNA"/>
</dbReference>
<keyword evidence="5" id="KW-0547">Nucleotide-binding</keyword>
<keyword evidence="2" id="KW-1003">Cell membrane</keyword>
<dbReference type="InterPro" id="IPR003439">
    <property type="entry name" value="ABC_transporter-like_ATP-bd"/>
</dbReference>
<keyword evidence="3" id="KW-0500">Molybdenum</keyword>
<dbReference type="Pfam" id="PF00005">
    <property type="entry name" value="ABC_tran"/>
    <property type="match status" value="1"/>
</dbReference>
<dbReference type="PANTHER" id="PTHR43514">
    <property type="entry name" value="ABC TRANSPORTER I FAMILY MEMBER 10"/>
    <property type="match status" value="1"/>
</dbReference>
<dbReference type="GO" id="GO:0016887">
    <property type="term" value="F:ATP hydrolysis activity"/>
    <property type="evidence" value="ECO:0007669"/>
    <property type="project" value="InterPro"/>
</dbReference>
<dbReference type="SUPFAM" id="SSF52540">
    <property type="entry name" value="P-loop containing nucleoside triphosphate hydrolases"/>
    <property type="match status" value="1"/>
</dbReference>
<dbReference type="PROSITE" id="PS50893">
    <property type="entry name" value="ABC_TRANSPORTER_2"/>
    <property type="match status" value="1"/>
</dbReference>
<keyword evidence="4" id="KW-0997">Cell inner membrane</keyword>
<keyword evidence="8" id="KW-0472">Membrane</keyword>
<dbReference type="GO" id="GO:0005524">
    <property type="term" value="F:ATP binding"/>
    <property type="evidence" value="ECO:0007669"/>
    <property type="project" value="UniProtKB-KW"/>
</dbReference>
<dbReference type="GO" id="GO:0140359">
    <property type="term" value="F:ABC-type transporter activity"/>
    <property type="evidence" value="ECO:0007669"/>
    <property type="project" value="InterPro"/>
</dbReference>
<dbReference type="InterPro" id="IPR008995">
    <property type="entry name" value="Mo/tungstate-bd_C_term_dom"/>
</dbReference>
<dbReference type="GO" id="GO:0015098">
    <property type="term" value="F:molybdate ion transmembrane transporter activity"/>
    <property type="evidence" value="ECO:0007669"/>
    <property type="project" value="InterPro"/>
</dbReference>
<evidence type="ECO:0000256" key="1">
    <source>
        <dbReference type="ARBA" id="ARBA00022448"/>
    </source>
</evidence>
<dbReference type="PROSITE" id="PS00211">
    <property type="entry name" value="ABC_TRANSPORTER_1"/>
    <property type="match status" value="1"/>
</dbReference>
<keyword evidence="11" id="KW-0378">Hydrolase</keyword>
<organism evidence="11">
    <name type="scientific">invertebrate metagenome</name>
    <dbReference type="NCBI Taxonomy" id="1711999"/>
    <lineage>
        <taxon>unclassified sequences</taxon>
        <taxon>metagenomes</taxon>
        <taxon>organismal metagenomes</taxon>
    </lineage>
</organism>
<dbReference type="AlphaFoldDB" id="A0A2H9TCB9"/>
<dbReference type="NCBIfam" id="TIGR02142">
    <property type="entry name" value="modC_ABC"/>
    <property type="match status" value="1"/>
</dbReference>
<evidence type="ECO:0000259" key="9">
    <source>
        <dbReference type="PROSITE" id="PS50893"/>
    </source>
</evidence>
<keyword evidence="7" id="KW-1278">Translocase</keyword>
<evidence type="ECO:0000256" key="5">
    <source>
        <dbReference type="ARBA" id="ARBA00022741"/>
    </source>
</evidence>
<evidence type="ECO:0000256" key="2">
    <source>
        <dbReference type="ARBA" id="ARBA00022475"/>
    </source>
</evidence>
<dbReference type="PANTHER" id="PTHR43514:SF10">
    <property type="entry name" value="MOLYBDENUM IMPORT ATP-BINDING PROTEIN MODC 2"/>
    <property type="match status" value="1"/>
</dbReference>
<feature type="domain" description="Mop" evidence="10">
    <location>
        <begin position="294"/>
        <end position="359"/>
    </location>
</feature>
<evidence type="ECO:0000256" key="4">
    <source>
        <dbReference type="ARBA" id="ARBA00022519"/>
    </source>
</evidence>
<proteinExistence type="predicted"/>
<protein>
    <submittedName>
        <fullName evidence="11">Sulfate/thiosulfate import ATP-binding protein CysA</fullName>
        <ecNumber evidence="11">3.6.3.25</ecNumber>
    </submittedName>
</protein>
<gene>
    <name evidence="11" type="primary">cysA</name>
    <name evidence="11" type="ORF">CI610_00143</name>
</gene>
<dbReference type="InterPro" id="IPR050334">
    <property type="entry name" value="Molybdenum_import_ModC"/>
</dbReference>
<evidence type="ECO:0000259" key="10">
    <source>
        <dbReference type="PROSITE" id="PS51866"/>
    </source>
</evidence>
<dbReference type="SUPFAM" id="SSF50331">
    <property type="entry name" value="MOP-like"/>
    <property type="match status" value="1"/>
</dbReference>
<dbReference type="InterPro" id="IPR011868">
    <property type="entry name" value="ModC_ABC_ATP-bd"/>
</dbReference>
<dbReference type="InterPro" id="IPR005116">
    <property type="entry name" value="Transp-assoc_OB_typ1"/>
</dbReference>
<keyword evidence="1" id="KW-0813">Transport</keyword>
<keyword evidence="6 11" id="KW-0067">ATP-binding</keyword>
<sequence length="359" mass="40289">MLSIHIVLPRDRFDLTIQDSFALDGITAIMGRSGSGKTSLLRCIAGLEPTAKGMIRFNNQCWQNSLSGYFYPVEKRRIGYIFQDGRLFPHLDVMGNLLFAQKRAKHTSHVPSLGTIIDGLGIRPLLDRHPKTLSGGEKQRVAIARALISSPRLLLMDEPMASLDWHSKTTLFACLRDIYYQFHIPVILVSHNREEVARLADKLILMEKGKIMDSGDCHRLINHVADSHLSDRLQVSVLQGAIIPYAMENHKNPCQITVDGLPLSINRLINNQQTTVRIVIPAIEVSLCLEDITTTSIQNRWPATISQIVTIDDHHVLVTLKLKKQSLKSLVTRQAMNQLQLHTGQSVFAHFKASGIDVY</sequence>
<dbReference type="InterPro" id="IPR017871">
    <property type="entry name" value="ABC_transporter-like_CS"/>
</dbReference>
<dbReference type="PROSITE" id="PS51866">
    <property type="entry name" value="MOP"/>
    <property type="match status" value="1"/>
</dbReference>
<dbReference type="SMART" id="SM00382">
    <property type="entry name" value="AAA"/>
    <property type="match status" value="1"/>
</dbReference>
<evidence type="ECO:0000256" key="8">
    <source>
        <dbReference type="ARBA" id="ARBA00023136"/>
    </source>
</evidence>
<evidence type="ECO:0000256" key="3">
    <source>
        <dbReference type="ARBA" id="ARBA00022505"/>
    </source>
</evidence>
<accession>A0A2H9TCB9</accession>
<dbReference type="InterPro" id="IPR004606">
    <property type="entry name" value="Mop_domain"/>
</dbReference>
<dbReference type="Pfam" id="PF03459">
    <property type="entry name" value="TOBE"/>
    <property type="match status" value="1"/>
</dbReference>
<name>A0A2H9TCB9_9ZZZZ</name>
<dbReference type="GO" id="GO:0016020">
    <property type="term" value="C:membrane"/>
    <property type="evidence" value="ECO:0007669"/>
    <property type="project" value="InterPro"/>
</dbReference>
<reference evidence="11" key="1">
    <citation type="journal article" date="2017" name="Appl. Environ. Microbiol.">
        <title>Molecular characterization of an Endozoicomonas-like organism causing infection in king scallop Pecten maximus L.</title>
        <authorList>
            <person name="Cano I."/>
            <person name="van Aerle R."/>
            <person name="Ross S."/>
            <person name="Verner-Jeffreys D.W."/>
            <person name="Paley R.K."/>
            <person name="Rimmer G."/>
            <person name="Ryder D."/>
            <person name="Hooper P."/>
            <person name="Stone D."/>
            <person name="Feist S.W."/>
        </authorList>
    </citation>
    <scope>NUCLEOTIDE SEQUENCE</scope>
</reference>
<dbReference type="Gene3D" id="2.40.50.100">
    <property type="match status" value="1"/>
</dbReference>